<dbReference type="EMBL" id="JYNY01000650">
    <property type="protein sequence ID" value="KJJ83164.1"/>
    <property type="molecule type" value="Genomic_DNA"/>
</dbReference>
<evidence type="ECO:0000313" key="4">
    <source>
        <dbReference type="Proteomes" id="UP000033428"/>
    </source>
</evidence>
<dbReference type="AlphaFoldDB" id="A0A0F0CMF3"/>
<dbReference type="InterPro" id="IPR027417">
    <property type="entry name" value="P-loop_NTPase"/>
</dbReference>
<evidence type="ECO:0000256" key="1">
    <source>
        <dbReference type="ARBA" id="ARBA00006611"/>
    </source>
</evidence>
<reference evidence="3 4" key="1">
    <citation type="submission" date="2015-02" db="EMBL/GenBank/DDBJ databases">
        <title>Single-cell genomics of uncultivated deep-branching MTB reveals a conserved set of magnetosome genes.</title>
        <authorList>
            <person name="Kolinko S."/>
            <person name="Richter M."/>
            <person name="Glockner F.O."/>
            <person name="Brachmann A."/>
            <person name="Schuler D."/>
        </authorList>
    </citation>
    <scope>NUCLEOTIDE SEQUENCE [LARGE SCALE GENOMIC DNA]</scope>
    <source>
        <strain evidence="3">SKK-01</strain>
    </source>
</reference>
<sequence length="43" mass="4863">MALKHVLREAPDVILLGELRDSETIQVVLSIVFLFYSDLPCSM</sequence>
<dbReference type="InterPro" id="IPR001482">
    <property type="entry name" value="T2SS/T4SS_dom"/>
</dbReference>
<dbReference type="Pfam" id="PF00437">
    <property type="entry name" value="T2SSE"/>
    <property type="match status" value="1"/>
</dbReference>
<dbReference type="Proteomes" id="UP000033428">
    <property type="component" value="Unassembled WGS sequence"/>
</dbReference>
<comment type="caution">
    <text evidence="3">The sequence shown here is derived from an EMBL/GenBank/DDBJ whole genome shotgun (WGS) entry which is preliminary data.</text>
</comment>
<feature type="domain" description="Bacterial type II secretion system protein E" evidence="2">
    <location>
        <begin position="7"/>
        <end position="21"/>
    </location>
</feature>
<proteinExistence type="inferred from homology"/>
<organism evidence="3 4">
    <name type="scientific">Candidatus Omnitrophus magneticus</name>
    <dbReference type="NCBI Taxonomy" id="1609969"/>
    <lineage>
        <taxon>Bacteria</taxon>
        <taxon>Pseudomonadati</taxon>
        <taxon>Candidatus Omnitrophota</taxon>
        <taxon>Candidatus Omnitrophus</taxon>
    </lineage>
</organism>
<protein>
    <submittedName>
        <fullName evidence="3">Type II secretion system protein E domain protein</fullName>
    </submittedName>
</protein>
<evidence type="ECO:0000259" key="2">
    <source>
        <dbReference type="PROSITE" id="PS00662"/>
    </source>
</evidence>
<evidence type="ECO:0000313" key="3">
    <source>
        <dbReference type="EMBL" id="KJJ83164.1"/>
    </source>
</evidence>
<dbReference type="PROSITE" id="PS00662">
    <property type="entry name" value="T2SP_E"/>
    <property type="match status" value="1"/>
</dbReference>
<keyword evidence="4" id="KW-1185">Reference proteome</keyword>
<name>A0A0F0CMF3_9BACT</name>
<accession>A0A0F0CMF3</accession>
<dbReference type="Gene3D" id="3.40.50.300">
    <property type="entry name" value="P-loop containing nucleotide triphosphate hydrolases"/>
    <property type="match status" value="1"/>
</dbReference>
<comment type="similarity">
    <text evidence="1">Belongs to the GSP E family.</text>
</comment>
<gene>
    <name evidence="3" type="ORF">OMAG_002968</name>
</gene>
<dbReference type="PATRIC" id="fig|1609969.3.peg.3192"/>